<proteinExistence type="predicted"/>
<reference evidence="1 2" key="1">
    <citation type="submission" date="2019-06" db="EMBL/GenBank/DDBJ databases">
        <title>Metagenome assembled Genome of Spiribacter salinus SL48-SHIP from the microbial mat of Salt Lake 48 (Novosibirsk region, Russia).</title>
        <authorList>
            <person name="Shipova A."/>
            <person name="Rozanov A.S."/>
            <person name="Bryanskaya A.V."/>
            <person name="Peltek S.E."/>
        </authorList>
    </citation>
    <scope>NUCLEOTIDE SEQUENCE [LARGE SCALE GENOMIC DNA]</scope>
    <source>
        <strain evidence="1">SL48-SHIP-2</strain>
    </source>
</reference>
<evidence type="ECO:0000313" key="1">
    <source>
        <dbReference type="EMBL" id="TQE92664.1"/>
    </source>
</evidence>
<evidence type="ECO:0000313" key="2">
    <source>
        <dbReference type="Proteomes" id="UP000315400"/>
    </source>
</evidence>
<comment type="caution">
    <text evidence="1">The sequence shown here is derived from an EMBL/GenBank/DDBJ whole genome shotgun (WGS) entry which is preliminary data.</text>
</comment>
<accession>A0A540V7B9</accession>
<protein>
    <submittedName>
        <fullName evidence="1">Uncharacterized protein</fullName>
    </submittedName>
</protein>
<dbReference type="Proteomes" id="UP000315400">
    <property type="component" value="Unassembled WGS sequence"/>
</dbReference>
<organism evidence="1 2">
    <name type="scientific">Spiribacter salinus</name>
    <dbReference type="NCBI Taxonomy" id="1335746"/>
    <lineage>
        <taxon>Bacteria</taxon>
        <taxon>Pseudomonadati</taxon>
        <taxon>Pseudomonadota</taxon>
        <taxon>Gammaproteobacteria</taxon>
        <taxon>Chromatiales</taxon>
        <taxon>Ectothiorhodospiraceae</taxon>
        <taxon>Spiribacter</taxon>
    </lineage>
</organism>
<sequence>MSDTRWTRGEWRTVSEGYRILSSGEDGNVQIAIVGGRRDDEDMAHCHERWNADAALIAAAPKLYEALENLLAVVYGDGGTKPNAHDVAEKALAKAEWRVTP</sequence>
<name>A0A540V7B9_9GAMM</name>
<dbReference type="AlphaFoldDB" id="A0A540V7B9"/>
<dbReference type="EMBL" id="VIFK01000611">
    <property type="protein sequence ID" value="TQE92664.1"/>
    <property type="molecule type" value="Genomic_DNA"/>
</dbReference>
<gene>
    <name evidence="1" type="ORF">FKY71_19495</name>
</gene>